<dbReference type="PANTHER" id="PTHR46116:SF19">
    <property type="entry name" value="UBIQUITIN-CONJUGATING ENZYME FAMILY PROTEIN"/>
    <property type="match status" value="1"/>
</dbReference>
<protein>
    <recommendedName>
        <fullName evidence="3">UBC core domain-containing protein</fullName>
    </recommendedName>
</protein>
<dbReference type="Gene3D" id="3.10.110.10">
    <property type="entry name" value="Ubiquitin Conjugating Enzyme"/>
    <property type="match status" value="1"/>
</dbReference>
<dbReference type="SUPFAM" id="SSF54495">
    <property type="entry name" value="UBC-like"/>
    <property type="match status" value="1"/>
</dbReference>
<name>A0ABU6S2A1_9FABA</name>
<dbReference type="EMBL" id="JASCZI010060416">
    <property type="protein sequence ID" value="MED6130374.1"/>
    <property type="molecule type" value="Genomic_DNA"/>
</dbReference>
<dbReference type="PROSITE" id="PS50127">
    <property type="entry name" value="UBC_2"/>
    <property type="match status" value="1"/>
</dbReference>
<accession>A0ABU6S2A1</accession>
<evidence type="ECO:0000313" key="5">
    <source>
        <dbReference type="Proteomes" id="UP001341840"/>
    </source>
</evidence>
<evidence type="ECO:0000256" key="1">
    <source>
        <dbReference type="ARBA" id="ARBA00022679"/>
    </source>
</evidence>
<organism evidence="4 5">
    <name type="scientific">Stylosanthes scabra</name>
    <dbReference type="NCBI Taxonomy" id="79078"/>
    <lineage>
        <taxon>Eukaryota</taxon>
        <taxon>Viridiplantae</taxon>
        <taxon>Streptophyta</taxon>
        <taxon>Embryophyta</taxon>
        <taxon>Tracheophyta</taxon>
        <taxon>Spermatophyta</taxon>
        <taxon>Magnoliopsida</taxon>
        <taxon>eudicotyledons</taxon>
        <taxon>Gunneridae</taxon>
        <taxon>Pentapetalae</taxon>
        <taxon>rosids</taxon>
        <taxon>fabids</taxon>
        <taxon>Fabales</taxon>
        <taxon>Fabaceae</taxon>
        <taxon>Papilionoideae</taxon>
        <taxon>50 kb inversion clade</taxon>
        <taxon>dalbergioids sensu lato</taxon>
        <taxon>Dalbergieae</taxon>
        <taxon>Pterocarpus clade</taxon>
        <taxon>Stylosanthes</taxon>
    </lineage>
</organism>
<keyword evidence="5" id="KW-1185">Reference proteome</keyword>
<keyword evidence="1" id="KW-0808">Transferase</keyword>
<proteinExistence type="predicted"/>
<dbReference type="Proteomes" id="UP001341840">
    <property type="component" value="Unassembled WGS sequence"/>
</dbReference>
<sequence>MKGGEEQIFNVFDIVSEVPHDHFFRKPSKQATSHNALAKHIDLMRAVIIGAAGTPYHDGLFFFDIKLPSDYPNRPPNVHFHSFGYRMNPNLYNNGMVCLSLLNTWYGNPGQRWNPRASTLLQVLVSIQALVLNEQPYFNEPNAGSCETAFLQTWYIAITLVRRPPKNFEAFVIQHFRTRSVAVLDSCREHANGRLWDGYYCRNGGGGGGDGDGGSSSLSSSNVKVSRFEEDNIVVRICKVPQKSLN</sequence>
<evidence type="ECO:0000313" key="4">
    <source>
        <dbReference type="EMBL" id="MED6130374.1"/>
    </source>
</evidence>
<dbReference type="Pfam" id="PF00179">
    <property type="entry name" value="UQ_con"/>
    <property type="match status" value="1"/>
</dbReference>
<dbReference type="PANTHER" id="PTHR46116">
    <property type="entry name" value="(E3-INDEPENDENT) E2 UBIQUITIN-CONJUGATING ENZYME"/>
    <property type="match status" value="1"/>
</dbReference>
<evidence type="ECO:0000256" key="2">
    <source>
        <dbReference type="ARBA" id="ARBA00022786"/>
    </source>
</evidence>
<gene>
    <name evidence="4" type="ORF">PIB30_000270</name>
</gene>
<dbReference type="InterPro" id="IPR016135">
    <property type="entry name" value="UBQ-conjugating_enzyme/RWD"/>
</dbReference>
<feature type="domain" description="UBC core" evidence="3">
    <location>
        <begin position="1"/>
        <end position="181"/>
    </location>
</feature>
<reference evidence="4 5" key="1">
    <citation type="journal article" date="2023" name="Plants (Basel)">
        <title>Bridging the Gap: Combining Genomics and Transcriptomics Approaches to Understand Stylosanthes scabra, an Orphan Legume from the Brazilian Caatinga.</title>
        <authorList>
            <person name="Ferreira-Neto J.R.C."/>
            <person name="da Silva M.D."/>
            <person name="Binneck E."/>
            <person name="de Melo N.F."/>
            <person name="da Silva R.H."/>
            <person name="de Melo A.L.T.M."/>
            <person name="Pandolfi V."/>
            <person name="Bustamante F.O."/>
            <person name="Brasileiro-Vidal A.C."/>
            <person name="Benko-Iseppon A.M."/>
        </authorList>
    </citation>
    <scope>NUCLEOTIDE SEQUENCE [LARGE SCALE GENOMIC DNA]</scope>
    <source>
        <tissue evidence="4">Leaves</tissue>
    </source>
</reference>
<dbReference type="InterPro" id="IPR000608">
    <property type="entry name" value="UBC"/>
</dbReference>
<comment type="caution">
    <text evidence="4">The sequence shown here is derived from an EMBL/GenBank/DDBJ whole genome shotgun (WGS) entry which is preliminary data.</text>
</comment>
<evidence type="ECO:0000259" key="3">
    <source>
        <dbReference type="PROSITE" id="PS50127"/>
    </source>
</evidence>
<dbReference type="SMART" id="SM00212">
    <property type="entry name" value="UBCc"/>
    <property type="match status" value="1"/>
</dbReference>
<keyword evidence="2" id="KW-0833">Ubl conjugation pathway</keyword>